<organism evidence="10 11">
    <name type="scientific">Komagataeibacter saccharivorans</name>
    <dbReference type="NCBI Taxonomy" id="265959"/>
    <lineage>
        <taxon>Bacteria</taxon>
        <taxon>Pseudomonadati</taxon>
        <taxon>Pseudomonadota</taxon>
        <taxon>Alphaproteobacteria</taxon>
        <taxon>Acetobacterales</taxon>
        <taxon>Acetobacteraceae</taxon>
        <taxon>Komagataeibacter</taxon>
    </lineage>
</organism>
<comment type="subcellular location">
    <subcellularLocation>
        <location evidence="1">Cell membrane</location>
        <topology evidence="1">Multi-pass membrane protein</topology>
    </subcellularLocation>
</comment>
<keyword evidence="6 8" id="KW-1133">Transmembrane helix</keyword>
<dbReference type="PANTHER" id="PTHR30445">
    <property type="entry name" value="K(+)_H(+) ANTIPORTER SUBUNIT KHTT"/>
    <property type="match status" value="1"/>
</dbReference>
<dbReference type="SUPFAM" id="SSF116726">
    <property type="entry name" value="TrkA C-terminal domain-like"/>
    <property type="match status" value="1"/>
</dbReference>
<dbReference type="PROSITE" id="PS51202">
    <property type="entry name" value="RCK_C"/>
    <property type="match status" value="1"/>
</dbReference>
<dbReference type="GO" id="GO:0006813">
    <property type="term" value="P:potassium ion transport"/>
    <property type="evidence" value="ECO:0007669"/>
    <property type="project" value="InterPro"/>
</dbReference>
<dbReference type="GO" id="GO:0008324">
    <property type="term" value="F:monoatomic cation transmembrane transporter activity"/>
    <property type="evidence" value="ECO:0007669"/>
    <property type="project" value="InterPro"/>
</dbReference>
<name>A0A347WC55_9PROT</name>
<proteinExistence type="inferred from homology"/>
<protein>
    <submittedName>
        <fullName evidence="10">Aspartate/alanine antiporter</fullName>
    </submittedName>
</protein>
<evidence type="ECO:0000256" key="3">
    <source>
        <dbReference type="ARBA" id="ARBA00022448"/>
    </source>
</evidence>
<feature type="transmembrane region" description="Helical" evidence="8">
    <location>
        <begin position="97"/>
        <end position="117"/>
    </location>
</feature>
<gene>
    <name evidence="10" type="primary">aspT</name>
    <name evidence="10" type="ORF">CD178_01685</name>
</gene>
<dbReference type="OrthoDB" id="5166626at2"/>
<keyword evidence="3" id="KW-0813">Transport</keyword>
<evidence type="ECO:0000256" key="7">
    <source>
        <dbReference type="ARBA" id="ARBA00023136"/>
    </source>
</evidence>
<feature type="transmembrane region" description="Helical" evidence="8">
    <location>
        <begin position="66"/>
        <end position="85"/>
    </location>
</feature>
<evidence type="ECO:0000313" key="10">
    <source>
        <dbReference type="EMBL" id="AXY22448.1"/>
    </source>
</evidence>
<dbReference type="InterPro" id="IPR036721">
    <property type="entry name" value="RCK_C_sf"/>
</dbReference>
<dbReference type="EMBL" id="CP023036">
    <property type="protein sequence ID" value="AXY22448.1"/>
    <property type="molecule type" value="Genomic_DNA"/>
</dbReference>
<feature type="transmembrane region" description="Helical" evidence="8">
    <location>
        <begin position="542"/>
        <end position="562"/>
    </location>
</feature>
<evidence type="ECO:0000256" key="1">
    <source>
        <dbReference type="ARBA" id="ARBA00004651"/>
    </source>
</evidence>
<evidence type="ECO:0000259" key="9">
    <source>
        <dbReference type="PROSITE" id="PS51202"/>
    </source>
</evidence>
<comment type="similarity">
    <text evidence="2">Belongs to the AAE transporter (TC 2.A.81) family.</text>
</comment>
<feature type="transmembrane region" description="Helical" evidence="8">
    <location>
        <begin position="163"/>
        <end position="189"/>
    </location>
</feature>
<dbReference type="NCBIfam" id="TIGR03802">
    <property type="entry name" value="Asp_Ala_antiprt"/>
    <property type="match status" value="1"/>
</dbReference>
<keyword evidence="11" id="KW-1185">Reference proteome</keyword>
<feature type="transmembrane region" description="Helical" evidence="8">
    <location>
        <begin position="478"/>
        <end position="498"/>
    </location>
</feature>
<dbReference type="InterPro" id="IPR006512">
    <property type="entry name" value="YidE_YbjL"/>
</dbReference>
<dbReference type="AlphaFoldDB" id="A0A347WC55"/>
<dbReference type="Pfam" id="PF06826">
    <property type="entry name" value="Asp-Al_Ex"/>
    <property type="match status" value="2"/>
</dbReference>
<feature type="transmembrane region" description="Helical" evidence="8">
    <location>
        <begin position="6"/>
        <end position="30"/>
    </location>
</feature>
<evidence type="ECO:0000256" key="4">
    <source>
        <dbReference type="ARBA" id="ARBA00022475"/>
    </source>
</evidence>
<accession>A0A347WC55</accession>
<evidence type="ECO:0000256" key="2">
    <source>
        <dbReference type="ARBA" id="ARBA00009854"/>
    </source>
</evidence>
<dbReference type="InterPro" id="IPR006037">
    <property type="entry name" value="RCK_C"/>
</dbReference>
<evidence type="ECO:0000256" key="6">
    <source>
        <dbReference type="ARBA" id="ARBA00022989"/>
    </source>
</evidence>
<feature type="transmembrane region" description="Helical" evidence="8">
    <location>
        <begin position="443"/>
        <end position="466"/>
    </location>
</feature>
<keyword evidence="4" id="KW-1003">Cell membrane</keyword>
<keyword evidence="7 8" id="KW-0472">Membrane</keyword>
<feature type="transmembrane region" description="Helical" evidence="8">
    <location>
        <begin position="42"/>
        <end position="60"/>
    </location>
</feature>
<feature type="transmembrane region" description="Helical" evidence="8">
    <location>
        <begin position="388"/>
        <end position="406"/>
    </location>
</feature>
<keyword evidence="5 8" id="KW-0812">Transmembrane</keyword>
<dbReference type="Proteomes" id="UP000264120">
    <property type="component" value="Chromosome"/>
</dbReference>
<feature type="domain" description="RCK C-terminal" evidence="9">
    <location>
        <begin position="290"/>
        <end position="378"/>
    </location>
</feature>
<dbReference type="InterPro" id="IPR050144">
    <property type="entry name" value="AAE_transporter"/>
</dbReference>
<dbReference type="InterPro" id="IPR022457">
    <property type="entry name" value="Asp_Ala_antiprt"/>
</dbReference>
<evidence type="ECO:0000256" key="5">
    <source>
        <dbReference type="ARBA" id="ARBA00022692"/>
    </source>
</evidence>
<dbReference type="GO" id="GO:0005886">
    <property type="term" value="C:plasma membrane"/>
    <property type="evidence" value="ECO:0007669"/>
    <property type="project" value="UniProtKB-SubCell"/>
</dbReference>
<evidence type="ECO:0000313" key="11">
    <source>
        <dbReference type="Proteomes" id="UP000264120"/>
    </source>
</evidence>
<dbReference type="PANTHER" id="PTHR30445:SF9">
    <property type="match status" value="1"/>
</dbReference>
<dbReference type="Gene3D" id="3.30.70.1450">
    <property type="entry name" value="Regulator of K+ conductance, C-terminal domain"/>
    <property type="match status" value="1"/>
</dbReference>
<sequence length="563" mass="57951">MHAFSDLLSSLFSACPEMALFLALVIGCWIGQFRFGSFQLGGVAGSLLAAVLIAQVGVHIDSGIKNVLFALFIYAVGFQSGPQFFRSLGRQSLREILMAVVLAVTGLVTVVAVARLFHLDKGLAAGLAAGGLTQSAIIGTAGSSLEKLGLPLAQVQQMQGNVAVGYAVTYIFGSIGPILLCVNILPWFMGRGIREDAVRAEAAQAGGVYVCGEGEVPALPDIVGRTYRVTQAALSVAGIESAAHAVTVERIMRGGRPVGVTVDAVLQPGDQILLVGQRADIIAAGQRVGTETGDVPGMDLSLVRHDVVLSRRDFAGRTVAQCGQLLSAAVKHGVYLVGLSRAGQPVALAPDTTVHEGDVATLLGTPADVQRVAAQVGTILTPGIKTDLIFHSLGIALGLLIGLGVVRLGGIPLTLGSGGGALLSGLLFGWFHGRHPARGSMPAAASTLLVDLGLAGFVAVTGLQTGQQAIATIMQHGMTLFLLGVVVTMVPLVITMFFGRYVLRYDNTAIFAGALAGSRSANPAFGEVLNKAGNAVPTTPFAITYAVANVLLTLLGPLVVAFA</sequence>
<dbReference type="KEGG" id="ksc:CD178_01685"/>
<evidence type="ECO:0000256" key="8">
    <source>
        <dbReference type="SAM" id="Phobius"/>
    </source>
</evidence>
<reference evidence="10 11" key="1">
    <citation type="submission" date="2017-08" db="EMBL/GenBank/DDBJ databases">
        <title>Complete genome sequence of Gluconacetobacter saccharivorans CV1 isolated from Fermented Vinegar.</title>
        <authorList>
            <person name="Kim S.-Y."/>
        </authorList>
    </citation>
    <scope>NUCLEOTIDE SEQUENCE [LARGE SCALE GENOMIC DNA]</scope>
    <source>
        <strain evidence="10 11">CV1</strain>
    </source>
</reference>